<feature type="domain" description="Alcohol dehydrogenase-like C-terminal" evidence="7">
    <location>
        <begin position="217"/>
        <end position="286"/>
    </location>
</feature>
<evidence type="ECO:0000256" key="3">
    <source>
        <dbReference type="ARBA" id="ARBA00022833"/>
    </source>
</evidence>
<gene>
    <name evidence="9" type="ORF">LTR78_007975</name>
</gene>
<organism evidence="9 10">
    <name type="scientific">Recurvomyces mirabilis</name>
    <dbReference type="NCBI Taxonomy" id="574656"/>
    <lineage>
        <taxon>Eukaryota</taxon>
        <taxon>Fungi</taxon>
        <taxon>Dikarya</taxon>
        <taxon>Ascomycota</taxon>
        <taxon>Pezizomycotina</taxon>
        <taxon>Dothideomycetes</taxon>
        <taxon>Dothideomycetidae</taxon>
        <taxon>Mycosphaerellales</taxon>
        <taxon>Teratosphaeriaceae</taxon>
        <taxon>Recurvomyces</taxon>
    </lineage>
</organism>
<comment type="caution">
    <text evidence="9">The sequence shown here is derived from an EMBL/GenBank/DDBJ whole genome shotgun (WGS) entry which is preliminary data.</text>
</comment>
<dbReference type="InterPro" id="IPR013154">
    <property type="entry name" value="ADH-like_N"/>
</dbReference>
<evidence type="ECO:0000259" key="8">
    <source>
        <dbReference type="Pfam" id="PF08240"/>
    </source>
</evidence>
<dbReference type="InterPro" id="IPR002328">
    <property type="entry name" value="ADH_Zn_CS"/>
</dbReference>
<dbReference type="GO" id="GO:0005829">
    <property type="term" value="C:cytosol"/>
    <property type="evidence" value="ECO:0007669"/>
    <property type="project" value="TreeGrafter"/>
</dbReference>
<comment type="cofactor">
    <cofactor evidence="1 6">
        <name>Zn(2+)</name>
        <dbReference type="ChEBI" id="CHEBI:29105"/>
    </cofactor>
</comment>
<feature type="domain" description="Alcohol dehydrogenase-like N-terminal" evidence="8">
    <location>
        <begin position="42"/>
        <end position="130"/>
    </location>
</feature>
<dbReference type="FunFam" id="3.40.50.720:FF:000003">
    <property type="entry name" value="S-(hydroxymethyl)glutathione dehydrogenase"/>
    <property type="match status" value="1"/>
</dbReference>
<dbReference type="GO" id="GO:0051903">
    <property type="term" value="F:S-(hydroxymethyl)glutathione dehydrogenase [NAD(P)+] activity"/>
    <property type="evidence" value="ECO:0007669"/>
    <property type="project" value="TreeGrafter"/>
</dbReference>
<dbReference type="GO" id="GO:0046294">
    <property type="term" value="P:formaldehyde catabolic process"/>
    <property type="evidence" value="ECO:0007669"/>
    <property type="project" value="TreeGrafter"/>
</dbReference>
<name>A0AAE0TSD4_9PEZI</name>
<reference evidence="9" key="1">
    <citation type="submission" date="2023-07" db="EMBL/GenBank/DDBJ databases">
        <title>Black Yeasts Isolated from many extreme environments.</title>
        <authorList>
            <person name="Coleine C."/>
            <person name="Stajich J.E."/>
            <person name="Selbmann L."/>
        </authorList>
    </citation>
    <scope>NUCLEOTIDE SEQUENCE</scope>
    <source>
        <strain evidence="9">CCFEE 5485</strain>
    </source>
</reference>
<keyword evidence="5" id="KW-0520">NAD</keyword>
<dbReference type="SUPFAM" id="SSF50129">
    <property type="entry name" value="GroES-like"/>
    <property type="match status" value="1"/>
</dbReference>
<evidence type="ECO:0000256" key="6">
    <source>
        <dbReference type="RuleBase" id="RU361277"/>
    </source>
</evidence>
<keyword evidence="3 6" id="KW-0862">Zinc</keyword>
<dbReference type="PANTHER" id="PTHR43880">
    <property type="entry name" value="ALCOHOL DEHYDROGENASE"/>
    <property type="match status" value="1"/>
</dbReference>
<dbReference type="SUPFAM" id="SSF51735">
    <property type="entry name" value="NAD(P)-binding Rossmann-fold domains"/>
    <property type="match status" value="1"/>
</dbReference>
<sequence length="300" mass="32042">MAPHHTTHDSHARNIETVAYVVEHAGADFALQNIVLDGPQGNEYLIEMKYTGICHTDLICQTGSAPSLQFPAILGHEGAGYIRAIGDGVQRTDIEVGEFVLLSFNFCGECKRCRRHQPATCLDGGKLHIGAVRANGGPPPARLKDGRSVQSSFFGQSSFAAMSVVDATCVAMRYPYDPEDAAIFAACGCGFQTGAGTVLNVLKPQQDDSIVVFGLGGVGLTALMAAKYLGLHHIIAVDINPGRLELAKELGATHALNSKDVEDMVTALREISDGGVDFAIDCVGEYARQRMHACRIREAD</sequence>
<dbReference type="InterPro" id="IPR036291">
    <property type="entry name" value="NAD(P)-bd_dom_sf"/>
</dbReference>
<dbReference type="PROSITE" id="PS00059">
    <property type="entry name" value="ADH_ZINC"/>
    <property type="match status" value="1"/>
</dbReference>
<dbReference type="Pfam" id="PF08240">
    <property type="entry name" value="ADH_N"/>
    <property type="match status" value="1"/>
</dbReference>
<comment type="similarity">
    <text evidence="6">Belongs to the zinc-containing alcohol dehydrogenase family.</text>
</comment>
<dbReference type="GO" id="GO:0008270">
    <property type="term" value="F:zinc ion binding"/>
    <property type="evidence" value="ECO:0007669"/>
    <property type="project" value="InterPro"/>
</dbReference>
<dbReference type="Pfam" id="PF00107">
    <property type="entry name" value="ADH_zinc_N"/>
    <property type="match status" value="1"/>
</dbReference>
<dbReference type="Gene3D" id="3.40.50.720">
    <property type="entry name" value="NAD(P)-binding Rossmann-like Domain"/>
    <property type="match status" value="1"/>
</dbReference>
<evidence type="ECO:0000313" key="9">
    <source>
        <dbReference type="EMBL" id="KAK3672222.1"/>
    </source>
</evidence>
<dbReference type="PANTHER" id="PTHR43880:SF12">
    <property type="entry name" value="ALCOHOL DEHYDROGENASE CLASS-3"/>
    <property type="match status" value="1"/>
</dbReference>
<dbReference type="InterPro" id="IPR011032">
    <property type="entry name" value="GroES-like_sf"/>
</dbReference>
<evidence type="ECO:0008006" key="11">
    <source>
        <dbReference type="Google" id="ProtNLM"/>
    </source>
</evidence>
<protein>
    <recommendedName>
        <fullName evidence="11">Alcohol dehydrogenase</fullName>
    </recommendedName>
</protein>
<evidence type="ECO:0000256" key="4">
    <source>
        <dbReference type="ARBA" id="ARBA00023002"/>
    </source>
</evidence>
<keyword evidence="10" id="KW-1185">Reference proteome</keyword>
<keyword evidence="2 6" id="KW-0479">Metal-binding</keyword>
<evidence type="ECO:0000256" key="1">
    <source>
        <dbReference type="ARBA" id="ARBA00001947"/>
    </source>
</evidence>
<proteinExistence type="inferred from homology"/>
<keyword evidence="4" id="KW-0560">Oxidoreductase</keyword>
<dbReference type="EMBL" id="JAUTXT010000035">
    <property type="protein sequence ID" value="KAK3672222.1"/>
    <property type="molecule type" value="Genomic_DNA"/>
</dbReference>
<dbReference type="InterPro" id="IPR013149">
    <property type="entry name" value="ADH-like_C"/>
</dbReference>
<evidence type="ECO:0000256" key="5">
    <source>
        <dbReference type="ARBA" id="ARBA00023027"/>
    </source>
</evidence>
<evidence type="ECO:0000256" key="2">
    <source>
        <dbReference type="ARBA" id="ARBA00022723"/>
    </source>
</evidence>
<dbReference type="Gene3D" id="3.90.180.10">
    <property type="entry name" value="Medium-chain alcohol dehydrogenases, catalytic domain"/>
    <property type="match status" value="1"/>
</dbReference>
<accession>A0AAE0TSD4</accession>
<evidence type="ECO:0000259" key="7">
    <source>
        <dbReference type="Pfam" id="PF00107"/>
    </source>
</evidence>
<dbReference type="Proteomes" id="UP001274830">
    <property type="component" value="Unassembled WGS sequence"/>
</dbReference>
<dbReference type="AlphaFoldDB" id="A0AAE0TSD4"/>
<evidence type="ECO:0000313" key="10">
    <source>
        <dbReference type="Proteomes" id="UP001274830"/>
    </source>
</evidence>